<feature type="compositionally biased region" description="Basic residues" evidence="1">
    <location>
        <begin position="1"/>
        <end position="13"/>
    </location>
</feature>
<protein>
    <recommendedName>
        <fullName evidence="2">KIB1-4 beta-propeller domain-containing protein</fullName>
    </recommendedName>
</protein>
<dbReference type="AlphaFoldDB" id="A0A2G9HJJ7"/>
<evidence type="ECO:0000256" key="1">
    <source>
        <dbReference type="SAM" id="MobiDB-lite"/>
    </source>
</evidence>
<comment type="caution">
    <text evidence="3">The sequence shown here is derived from an EMBL/GenBank/DDBJ whole genome shotgun (WGS) entry which is preliminary data.</text>
</comment>
<accession>A0A2G9HJJ7</accession>
<dbReference type="Proteomes" id="UP000231279">
    <property type="component" value="Unassembled WGS sequence"/>
</dbReference>
<dbReference type="PANTHER" id="PTHR33127">
    <property type="entry name" value="TRANSMEMBRANE PROTEIN"/>
    <property type="match status" value="1"/>
</dbReference>
<evidence type="ECO:0000259" key="2">
    <source>
        <dbReference type="Pfam" id="PF03478"/>
    </source>
</evidence>
<gene>
    <name evidence="3" type="ORF">CDL12_09663</name>
</gene>
<organism evidence="3 4">
    <name type="scientific">Handroanthus impetiginosus</name>
    <dbReference type="NCBI Taxonomy" id="429701"/>
    <lineage>
        <taxon>Eukaryota</taxon>
        <taxon>Viridiplantae</taxon>
        <taxon>Streptophyta</taxon>
        <taxon>Embryophyta</taxon>
        <taxon>Tracheophyta</taxon>
        <taxon>Spermatophyta</taxon>
        <taxon>Magnoliopsida</taxon>
        <taxon>eudicotyledons</taxon>
        <taxon>Gunneridae</taxon>
        <taxon>Pentapetalae</taxon>
        <taxon>asterids</taxon>
        <taxon>lamiids</taxon>
        <taxon>Lamiales</taxon>
        <taxon>Bignoniaceae</taxon>
        <taxon>Crescentiina</taxon>
        <taxon>Tabebuia alliance</taxon>
        <taxon>Handroanthus</taxon>
    </lineage>
</organism>
<evidence type="ECO:0000313" key="4">
    <source>
        <dbReference type="Proteomes" id="UP000231279"/>
    </source>
</evidence>
<dbReference type="STRING" id="429701.A0A2G9HJJ7"/>
<dbReference type="Pfam" id="PF03478">
    <property type="entry name" value="Beta-prop_KIB1-4"/>
    <property type="match status" value="1"/>
</dbReference>
<feature type="domain" description="KIB1-4 beta-propeller" evidence="2">
    <location>
        <begin position="113"/>
        <end position="340"/>
    </location>
</feature>
<proteinExistence type="predicted"/>
<dbReference type="EMBL" id="NKXS01001622">
    <property type="protein sequence ID" value="PIN17674.1"/>
    <property type="molecule type" value="Genomic_DNA"/>
</dbReference>
<keyword evidence="4" id="KW-1185">Reference proteome</keyword>
<reference evidence="4" key="1">
    <citation type="journal article" date="2018" name="Gigascience">
        <title>Genome assembly of the Pink Ipe (Handroanthus impetiginosus, Bignoniaceae), a highly valued, ecologically keystone Neotropical timber forest tree.</title>
        <authorList>
            <person name="Silva-Junior O.B."/>
            <person name="Grattapaglia D."/>
            <person name="Novaes E."/>
            <person name="Collevatti R.G."/>
        </authorList>
    </citation>
    <scope>NUCLEOTIDE SEQUENCE [LARGE SCALE GENOMIC DNA]</scope>
    <source>
        <strain evidence="4">cv. UFG-1</strain>
    </source>
</reference>
<feature type="region of interest" description="Disordered" evidence="1">
    <location>
        <begin position="1"/>
        <end position="33"/>
    </location>
</feature>
<dbReference type="OrthoDB" id="1264317at2759"/>
<evidence type="ECO:0000313" key="3">
    <source>
        <dbReference type="EMBL" id="PIN17674.1"/>
    </source>
</evidence>
<dbReference type="InterPro" id="IPR005174">
    <property type="entry name" value="KIB1-4_b-propeller"/>
</dbReference>
<name>A0A2G9HJJ7_9LAMI</name>
<dbReference type="PANTHER" id="PTHR33127:SF84">
    <property type="entry name" value="DUF295 DOMAIN-CONTAINING PROTEIN"/>
    <property type="match status" value="1"/>
</dbReference>
<sequence>MAKKPLPNKKKQLPSKNQPTPNPKPRPNLPHNLISPISRQHNLMQNVTSSGYVTKSWRSPPKKCKNSQTWPYLAEINAQNLQRNAFSHTIEIAFHGFYNFPICKRRSDKRYDSRGIYFEGHSNGQIFAIEVNFSYCCMSEPAKRCTRFLPSLDKNRVFKSCTLSSYPEGGNNYDVMVITGCSSPAFGFRRLGREWSIQNCDVKEPYFPSQTMSFSNAIGFKGKFYALSLQGSLVVIEDIEDHWDITAIGKNRAVPTKVSRQFRECLVKCNGEILLVLLISRKCIDVVDDVEVFRLDFEKLLWVKVESLGDKALVVEDECCMWVDARMVGCKKNCVYFRVDNWWRFDMESGRIEEAFGNGSKEVVMFGEVMEMG</sequence>